<dbReference type="GO" id="GO:0016887">
    <property type="term" value="F:ATP hydrolysis activity"/>
    <property type="evidence" value="ECO:0007669"/>
    <property type="project" value="InterPro"/>
</dbReference>
<dbReference type="SMART" id="SM00382">
    <property type="entry name" value="AAA"/>
    <property type="match status" value="1"/>
</dbReference>
<proteinExistence type="predicted"/>
<comment type="caution">
    <text evidence="6">The sequence shown here is derived from an EMBL/GenBank/DDBJ whole genome shotgun (WGS) entry which is preliminary data.</text>
</comment>
<feature type="non-terminal residue" evidence="6">
    <location>
        <position position="369"/>
    </location>
</feature>
<dbReference type="PANTHER" id="PTHR43776">
    <property type="entry name" value="TRANSPORT ATP-BINDING PROTEIN"/>
    <property type="match status" value="1"/>
</dbReference>
<gene>
    <name evidence="6" type="ORF">F4148_18385</name>
</gene>
<dbReference type="GO" id="GO:0055085">
    <property type="term" value="P:transmembrane transport"/>
    <property type="evidence" value="ECO:0007669"/>
    <property type="project" value="UniProtKB-ARBA"/>
</dbReference>
<evidence type="ECO:0000256" key="3">
    <source>
        <dbReference type="ARBA" id="ARBA00022840"/>
    </source>
</evidence>
<dbReference type="InterPro" id="IPR050319">
    <property type="entry name" value="ABC_transp_ATP-bind"/>
</dbReference>
<keyword evidence="3 6" id="KW-0067">ATP-binding</keyword>
<dbReference type="InterPro" id="IPR003593">
    <property type="entry name" value="AAA+_ATPase"/>
</dbReference>
<feature type="region of interest" description="Disordered" evidence="4">
    <location>
        <begin position="1"/>
        <end position="41"/>
    </location>
</feature>
<evidence type="ECO:0000256" key="4">
    <source>
        <dbReference type="SAM" id="MobiDB-lite"/>
    </source>
</evidence>
<reference evidence="6" key="1">
    <citation type="submission" date="2019-09" db="EMBL/GenBank/DDBJ databases">
        <title>Characterisation of the sponge microbiome using genome-centric metagenomics.</title>
        <authorList>
            <person name="Engelberts J.P."/>
            <person name="Robbins S.J."/>
            <person name="De Goeij J.M."/>
            <person name="Aranda M."/>
            <person name="Bell S.C."/>
            <person name="Webster N.S."/>
        </authorList>
    </citation>
    <scope>NUCLEOTIDE SEQUENCE</scope>
    <source>
        <strain evidence="6">SB0675_bin_29</strain>
    </source>
</reference>
<dbReference type="EMBL" id="VYDA01000649">
    <property type="protein sequence ID" value="MYH63626.1"/>
    <property type="molecule type" value="Genomic_DNA"/>
</dbReference>
<accession>A0A6B1G8E6</accession>
<protein>
    <submittedName>
        <fullName evidence="6">ABC transporter ATP-binding protein</fullName>
    </submittedName>
</protein>
<dbReference type="PANTHER" id="PTHR43776:SF8">
    <property type="entry name" value="ABC TRANSPORTER, ATP-BINDING PROTEIN"/>
    <property type="match status" value="1"/>
</dbReference>
<dbReference type="GO" id="GO:0005524">
    <property type="term" value="F:ATP binding"/>
    <property type="evidence" value="ECO:0007669"/>
    <property type="project" value="UniProtKB-KW"/>
</dbReference>
<dbReference type="AlphaFoldDB" id="A0A6B1G8E6"/>
<dbReference type="PROSITE" id="PS00211">
    <property type="entry name" value="ABC_TRANSPORTER_1"/>
    <property type="match status" value="1"/>
</dbReference>
<dbReference type="InterPro" id="IPR003439">
    <property type="entry name" value="ABC_transporter-like_ATP-bd"/>
</dbReference>
<evidence type="ECO:0000259" key="5">
    <source>
        <dbReference type="PROSITE" id="PS50893"/>
    </source>
</evidence>
<sequence length="369" mass="41164">MCGRRSRRRCSRRRPGLTDRRLAGCQNEGKHGQRQENRSVPRHSIVVIHRGSSHLRRGYENVSNENLFSLPTPLHSLIDFRQGKASRRPDAARIFAHLTADEYTQGHVASWRIFLLNMAMETRPQRPSTQPLVQLHDVKVHFSVRKGLFGSESVHAVDGVTLDIGAGEVVAVVGESGSGKTTLGRAALGLIRVTEGHVSFDNTAINALSQKEQKAFRRRSAAIFQDPFASIDPYMTAYESVAEPLVIHGIGSDSERRERVFQALHDVRLRPAQEIAGKYPDLLSGGQRQRLSIARALVLQPQFIVADEPVSMVDASSRAELLALLRELQERFNIAFLYITHDIATARYFAQRIVVMYLGCVVEKGEAAD</sequence>
<dbReference type="SUPFAM" id="SSF52540">
    <property type="entry name" value="P-loop containing nucleoside triphosphate hydrolases"/>
    <property type="match status" value="1"/>
</dbReference>
<name>A0A6B1G8E6_9CHLR</name>
<dbReference type="Pfam" id="PF00005">
    <property type="entry name" value="ABC_tran"/>
    <property type="match status" value="1"/>
</dbReference>
<dbReference type="PROSITE" id="PS50893">
    <property type="entry name" value="ABC_TRANSPORTER_2"/>
    <property type="match status" value="1"/>
</dbReference>
<feature type="domain" description="ABC transporter" evidence="5">
    <location>
        <begin position="133"/>
        <end position="369"/>
    </location>
</feature>
<feature type="compositionally biased region" description="Basic and acidic residues" evidence="4">
    <location>
        <begin position="16"/>
        <end position="39"/>
    </location>
</feature>
<feature type="compositionally biased region" description="Basic residues" evidence="4">
    <location>
        <begin position="1"/>
        <end position="15"/>
    </location>
</feature>
<keyword evidence="2" id="KW-0547">Nucleotide-binding</keyword>
<dbReference type="Gene3D" id="3.40.50.300">
    <property type="entry name" value="P-loop containing nucleotide triphosphate hydrolases"/>
    <property type="match status" value="1"/>
</dbReference>
<organism evidence="6">
    <name type="scientific">Caldilineaceae bacterium SB0675_bin_29</name>
    <dbReference type="NCBI Taxonomy" id="2605266"/>
    <lineage>
        <taxon>Bacteria</taxon>
        <taxon>Bacillati</taxon>
        <taxon>Chloroflexota</taxon>
        <taxon>Caldilineae</taxon>
        <taxon>Caldilineales</taxon>
        <taxon>Caldilineaceae</taxon>
    </lineage>
</organism>
<evidence type="ECO:0000313" key="6">
    <source>
        <dbReference type="EMBL" id="MYH63626.1"/>
    </source>
</evidence>
<keyword evidence="1" id="KW-0813">Transport</keyword>
<dbReference type="InterPro" id="IPR027417">
    <property type="entry name" value="P-loop_NTPase"/>
</dbReference>
<evidence type="ECO:0000256" key="2">
    <source>
        <dbReference type="ARBA" id="ARBA00022741"/>
    </source>
</evidence>
<dbReference type="InterPro" id="IPR017871">
    <property type="entry name" value="ABC_transporter-like_CS"/>
</dbReference>
<dbReference type="CDD" id="cd03257">
    <property type="entry name" value="ABC_NikE_OppD_transporters"/>
    <property type="match status" value="1"/>
</dbReference>
<evidence type="ECO:0000256" key="1">
    <source>
        <dbReference type="ARBA" id="ARBA00022448"/>
    </source>
</evidence>